<accession>A0ABQ9HXB8</accession>
<evidence type="ECO:0000256" key="1">
    <source>
        <dbReference type="SAM" id="MobiDB-lite"/>
    </source>
</evidence>
<feature type="region of interest" description="Disordered" evidence="1">
    <location>
        <begin position="359"/>
        <end position="383"/>
    </location>
</feature>
<gene>
    <name evidence="2" type="ORF">PR048_008489</name>
</gene>
<keyword evidence="3" id="KW-1185">Reference proteome</keyword>
<reference evidence="2 3" key="1">
    <citation type="submission" date="2023-02" db="EMBL/GenBank/DDBJ databases">
        <title>LHISI_Scaffold_Assembly.</title>
        <authorList>
            <person name="Stuart O.P."/>
            <person name="Cleave R."/>
            <person name="Magrath M.J.L."/>
            <person name="Mikheyev A.S."/>
        </authorList>
    </citation>
    <scope>NUCLEOTIDE SEQUENCE [LARGE SCALE GENOMIC DNA]</scope>
    <source>
        <strain evidence="2">Daus_M_001</strain>
        <tissue evidence="2">Leg muscle</tissue>
    </source>
</reference>
<organism evidence="2 3">
    <name type="scientific">Dryococelus australis</name>
    <dbReference type="NCBI Taxonomy" id="614101"/>
    <lineage>
        <taxon>Eukaryota</taxon>
        <taxon>Metazoa</taxon>
        <taxon>Ecdysozoa</taxon>
        <taxon>Arthropoda</taxon>
        <taxon>Hexapoda</taxon>
        <taxon>Insecta</taxon>
        <taxon>Pterygota</taxon>
        <taxon>Neoptera</taxon>
        <taxon>Polyneoptera</taxon>
        <taxon>Phasmatodea</taxon>
        <taxon>Verophasmatodea</taxon>
        <taxon>Anareolatae</taxon>
        <taxon>Phasmatidae</taxon>
        <taxon>Eurycanthinae</taxon>
        <taxon>Dryococelus</taxon>
    </lineage>
</organism>
<evidence type="ECO:0000313" key="2">
    <source>
        <dbReference type="EMBL" id="KAJ8888995.1"/>
    </source>
</evidence>
<comment type="caution">
    <text evidence="2">The sequence shown here is derived from an EMBL/GenBank/DDBJ whole genome shotgun (WGS) entry which is preliminary data.</text>
</comment>
<name>A0ABQ9HXB8_9NEOP</name>
<dbReference type="EMBL" id="JARBHB010000003">
    <property type="protein sequence ID" value="KAJ8888995.1"/>
    <property type="molecule type" value="Genomic_DNA"/>
</dbReference>
<sequence length="611" mass="68178">MGSTKHGCEAKAGTSEVLSTESRSLHIGWRSSPNHQPLLSIAESTPHKKRKQIICRGAGMKGREKREIPEKTRRPMVSFGTILARPPLPLRLVMVCDHCGSIIIRNSWFEVRQSMSIDTSTPLSQDQDAWFPNDGCHTVITSLKPTHTAISTRFLCVQRFEERFENKGSFWSDQEVQERCSISSTIKPQEFFSRGICFSYRSSSGMLPAVTYYELQKNSRFPEHFHPLYKGKRRTIRRKHNDCLPSRRNAFKMWRVAACELDSPLVAPDRSGVAFLKYARSLELTSHCAISGTLQEAAAENQLAVMLRLKFVFSSYENRNNWYRYTPRGIEPTQADVRQAAAARSYIFAACLAKHSQPLAKERRDNRKRVRKGSGGRDAREKRLLTEKKVEKFNCRISKNHLLTAPSLRAFSQTRLCDGQLSQGRSRSTTISTKLLIIQSLATGEIFSMTLWKAVEVERTAISTKDVSRGGMQRSLGEVIQGSINVGVPSEESDGAVSFMSEKVDGIVSAMPEEVDGSAATGAPSKELDVTGLTSIVDGTGYCSQDLDVKNCQIPPLFPSGTNDIEFFRWDICSTAIDFIRHATDIAIDSFRHATDSTSTSSDGTPTVVVP</sequence>
<evidence type="ECO:0000313" key="3">
    <source>
        <dbReference type="Proteomes" id="UP001159363"/>
    </source>
</evidence>
<proteinExistence type="predicted"/>
<protein>
    <submittedName>
        <fullName evidence="2">Uncharacterized protein</fullName>
    </submittedName>
</protein>
<dbReference type="Proteomes" id="UP001159363">
    <property type="component" value="Chromosome 3"/>
</dbReference>